<protein>
    <submittedName>
        <fullName evidence="8">GGDEF domain-containing protein</fullName>
    </submittedName>
</protein>
<evidence type="ECO:0000256" key="2">
    <source>
        <dbReference type="ARBA" id="ARBA00022475"/>
    </source>
</evidence>
<keyword evidence="5 6" id="KW-0472">Membrane</keyword>
<dbReference type="PANTHER" id="PTHR45138:SF9">
    <property type="entry name" value="DIGUANYLATE CYCLASE DGCM-RELATED"/>
    <property type="match status" value="1"/>
</dbReference>
<dbReference type="EMBL" id="JBIACJ010000020">
    <property type="protein sequence ID" value="MFE8698787.1"/>
    <property type="molecule type" value="Genomic_DNA"/>
</dbReference>
<dbReference type="Gene3D" id="3.30.70.270">
    <property type="match status" value="1"/>
</dbReference>
<evidence type="ECO:0000256" key="6">
    <source>
        <dbReference type="SAM" id="Phobius"/>
    </source>
</evidence>
<proteinExistence type="predicted"/>
<dbReference type="PANTHER" id="PTHR45138">
    <property type="entry name" value="REGULATORY COMPONENTS OF SENSORY TRANSDUCTION SYSTEM"/>
    <property type="match status" value="1"/>
</dbReference>
<organism evidence="8 9">
    <name type="scientific">Cytobacillus mangrovibacter</name>
    <dbReference type="NCBI Taxonomy" id="3299024"/>
    <lineage>
        <taxon>Bacteria</taxon>
        <taxon>Bacillati</taxon>
        <taxon>Bacillota</taxon>
        <taxon>Bacilli</taxon>
        <taxon>Bacillales</taxon>
        <taxon>Bacillaceae</taxon>
        <taxon>Cytobacillus</taxon>
    </lineage>
</organism>
<evidence type="ECO:0000256" key="1">
    <source>
        <dbReference type="ARBA" id="ARBA00004651"/>
    </source>
</evidence>
<dbReference type="NCBIfam" id="TIGR00254">
    <property type="entry name" value="GGDEF"/>
    <property type="match status" value="1"/>
</dbReference>
<evidence type="ECO:0000313" key="8">
    <source>
        <dbReference type="EMBL" id="MFE8698787.1"/>
    </source>
</evidence>
<feature type="transmembrane region" description="Helical" evidence="6">
    <location>
        <begin position="131"/>
        <end position="149"/>
    </location>
</feature>
<feature type="transmembrane region" description="Helical" evidence="6">
    <location>
        <begin position="73"/>
        <end position="96"/>
    </location>
</feature>
<evidence type="ECO:0000259" key="7">
    <source>
        <dbReference type="PROSITE" id="PS50887"/>
    </source>
</evidence>
<dbReference type="Pfam" id="PF07694">
    <property type="entry name" value="5TM-5TMR_LYT"/>
    <property type="match status" value="1"/>
</dbReference>
<dbReference type="InterPro" id="IPR043128">
    <property type="entry name" value="Rev_trsase/Diguanyl_cyclase"/>
</dbReference>
<comment type="caution">
    <text evidence="8">The sequence shown here is derived from an EMBL/GenBank/DDBJ whole genome shotgun (WGS) entry which is preliminary data.</text>
</comment>
<dbReference type="Proteomes" id="UP001601058">
    <property type="component" value="Unassembled WGS sequence"/>
</dbReference>
<dbReference type="PROSITE" id="PS50887">
    <property type="entry name" value="GGDEF"/>
    <property type="match status" value="1"/>
</dbReference>
<accession>A0ABW6K3N4</accession>
<feature type="transmembrane region" description="Helical" evidence="6">
    <location>
        <begin position="102"/>
        <end position="119"/>
    </location>
</feature>
<dbReference type="InterPro" id="IPR011620">
    <property type="entry name" value="Sig_transdc_His_kinase_LytS_TM"/>
</dbReference>
<comment type="subcellular location">
    <subcellularLocation>
        <location evidence="1">Cell membrane</location>
        <topology evidence="1">Multi-pass membrane protein</topology>
    </subcellularLocation>
</comment>
<feature type="domain" description="GGDEF" evidence="7">
    <location>
        <begin position="224"/>
        <end position="358"/>
    </location>
</feature>
<keyword evidence="9" id="KW-1185">Reference proteome</keyword>
<evidence type="ECO:0000256" key="5">
    <source>
        <dbReference type="ARBA" id="ARBA00023136"/>
    </source>
</evidence>
<keyword evidence="3 6" id="KW-0812">Transmembrane</keyword>
<gene>
    <name evidence="8" type="ORF">ACFYKT_21105</name>
</gene>
<dbReference type="InterPro" id="IPR050469">
    <property type="entry name" value="Diguanylate_Cyclase"/>
</dbReference>
<dbReference type="RefSeq" id="WP_389223763.1">
    <property type="nucleotide sequence ID" value="NZ_JBIACJ010000020.1"/>
</dbReference>
<evidence type="ECO:0000256" key="4">
    <source>
        <dbReference type="ARBA" id="ARBA00022989"/>
    </source>
</evidence>
<name>A0ABW6K3N4_9BACI</name>
<dbReference type="SMART" id="SM00267">
    <property type="entry name" value="GGDEF"/>
    <property type="match status" value="1"/>
</dbReference>
<sequence>MIKDFFANLAILVSMLFIYSQISNRFPSFFNSRIKTKILLGVLGGLLCNILMQYSIHIETTIIDVRHIPTILLAFYSGAVPALISMVLTIFGRILISANLSSYLAIFISIFGTLFAILISKSQYSRNIKIFSIVTFNNLLFSMAFSYVISESILTLKVLPLYWIASYLSAYLAFYVLGYIRKSQMLFNKYQAESTIDGLTGLNNVRKFDEMFNRLIKDLQSNEQKLSLLFLDIDFFKKVNDTYGHSEGDIVLKELGVRLQQCTRTFDIVSRNGGEEFTVLLLDCPLNRAKEIAERIRKNVEQHPFILNSGKEINLTISIGVACYQETTTDPTLLIDDADKALYQAKRSGRNRVCVSGQ</sequence>
<dbReference type="CDD" id="cd01949">
    <property type="entry name" value="GGDEF"/>
    <property type="match status" value="1"/>
</dbReference>
<dbReference type="InterPro" id="IPR000160">
    <property type="entry name" value="GGDEF_dom"/>
</dbReference>
<feature type="transmembrane region" description="Helical" evidence="6">
    <location>
        <begin position="34"/>
        <end position="52"/>
    </location>
</feature>
<feature type="transmembrane region" description="Helical" evidence="6">
    <location>
        <begin position="5"/>
        <end position="22"/>
    </location>
</feature>
<evidence type="ECO:0000313" key="9">
    <source>
        <dbReference type="Proteomes" id="UP001601058"/>
    </source>
</evidence>
<keyword evidence="2" id="KW-1003">Cell membrane</keyword>
<keyword evidence="4 6" id="KW-1133">Transmembrane helix</keyword>
<dbReference type="SUPFAM" id="SSF55073">
    <property type="entry name" value="Nucleotide cyclase"/>
    <property type="match status" value="1"/>
</dbReference>
<evidence type="ECO:0000256" key="3">
    <source>
        <dbReference type="ARBA" id="ARBA00022692"/>
    </source>
</evidence>
<dbReference type="InterPro" id="IPR029787">
    <property type="entry name" value="Nucleotide_cyclase"/>
</dbReference>
<dbReference type="Pfam" id="PF00990">
    <property type="entry name" value="GGDEF"/>
    <property type="match status" value="1"/>
</dbReference>
<feature type="transmembrane region" description="Helical" evidence="6">
    <location>
        <begin position="161"/>
        <end position="180"/>
    </location>
</feature>
<reference evidence="8 9" key="1">
    <citation type="submission" date="2024-08" db="EMBL/GenBank/DDBJ databases">
        <title>Two novel Cytobacillus novel species.</title>
        <authorList>
            <person name="Liu G."/>
        </authorList>
    </citation>
    <scope>NUCLEOTIDE SEQUENCE [LARGE SCALE GENOMIC DNA]</scope>
    <source>
        <strain evidence="8 9">FJAT-53684</strain>
    </source>
</reference>